<name>A0ABN7SQ93_OIKDI</name>
<evidence type="ECO:0000313" key="6">
    <source>
        <dbReference type="EMBL" id="CAG5099243.1"/>
    </source>
</evidence>
<keyword evidence="4 5" id="KW-0472">Membrane</keyword>
<feature type="transmembrane region" description="Helical" evidence="5">
    <location>
        <begin position="47"/>
        <end position="69"/>
    </location>
</feature>
<comment type="subcellular location">
    <subcellularLocation>
        <location evidence="1">Membrane</location>
        <topology evidence="1">Multi-pass membrane protein</topology>
    </subcellularLocation>
</comment>
<dbReference type="PANTHER" id="PTHR16100:SF4">
    <property type="entry name" value="PHOSPHOINOSITIDE-INTERACTING PROTEIN"/>
    <property type="match status" value="1"/>
</dbReference>
<evidence type="ECO:0000256" key="3">
    <source>
        <dbReference type="ARBA" id="ARBA00022989"/>
    </source>
</evidence>
<proteinExistence type="predicted"/>
<dbReference type="Pfam" id="PF15099">
    <property type="entry name" value="PIRT"/>
    <property type="match status" value="1"/>
</dbReference>
<evidence type="ECO:0000256" key="1">
    <source>
        <dbReference type="ARBA" id="ARBA00004141"/>
    </source>
</evidence>
<organism evidence="6 7">
    <name type="scientific">Oikopleura dioica</name>
    <name type="common">Tunicate</name>
    <dbReference type="NCBI Taxonomy" id="34765"/>
    <lineage>
        <taxon>Eukaryota</taxon>
        <taxon>Metazoa</taxon>
        <taxon>Chordata</taxon>
        <taxon>Tunicata</taxon>
        <taxon>Appendicularia</taxon>
        <taxon>Copelata</taxon>
        <taxon>Oikopleuridae</taxon>
        <taxon>Oikopleura</taxon>
    </lineage>
</organism>
<dbReference type="EMBL" id="OU015569">
    <property type="protein sequence ID" value="CAG5099243.1"/>
    <property type="molecule type" value="Genomic_DNA"/>
</dbReference>
<reference evidence="6 7" key="1">
    <citation type="submission" date="2021-04" db="EMBL/GenBank/DDBJ databases">
        <authorList>
            <person name="Bliznina A."/>
        </authorList>
    </citation>
    <scope>NUCLEOTIDE SEQUENCE [LARGE SCALE GENOMIC DNA]</scope>
</reference>
<accession>A0ABN7SQ93</accession>
<feature type="transmembrane region" description="Helical" evidence="5">
    <location>
        <begin position="81"/>
        <end position="103"/>
    </location>
</feature>
<dbReference type="Gene3D" id="1.20.140.150">
    <property type="match status" value="1"/>
</dbReference>
<dbReference type="Proteomes" id="UP001158576">
    <property type="component" value="Chromosome XSR"/>
</dbReference>
<evidence type="ECO:0000256" key="5">
    <source>
        <dbReference type="SAM" id="Phobius"/>
    </source>
</evidence>
<keyword evidence="7" id="KW-1185">Reference proteome</keyword>
<evidence type="ECO:0000256" key="2">
    <source>
        <dbReference type="ARBA" id="ARBA00022692"/>
    </source>
</evidence>
<dbReference type="PANTHER" id="PTHR16100">
    <property type="entry name" value="PHOSPHOINOSITIDE-INTERACTING PROTEIN FAMILY MEMBER"/>
    <property type="match status" value="1"/>
</dbReference>
<protein>
    <submittedName>
        <fullName evidence="6">Oidioi.mRNA.OKI2018_I69.XSR.g16375.t1.cds</fullName>
    </submittedName>
</protein>
<gene>
    <name evidence="6" type="ORF">OKIOD_LOCUS7933</name>
</gene>
<keyword evidence="3 5" id="KW-1133">Transmembrane helix</keyword>
<evidence type="ECO:0000313" key="7">
    <source>
        <dbReference type="Proteomes" id="UP001158576"/>
    </source>
</evidence>
<keyword evidence="2 5" id="KW-0812">Transmembrane</keyword>
<sequence>MTLSNGVEAGAETIELLQKTFKTKTKNGNGKMARSLELERRHYFRKAMGLLAVGIGIIALGIAFSVLYFLNRETRKNIMMAGPICLAVGLLVFICAMVWIPIIKTKLKKKMQQQKSQNRYGI</sequence>
<evidence type="ECO:0000256" key="4">
    <source>
        <dbReference type="ARBA" id="ARBA00023136"/>
    </source>
</evidence>
<dbReference type="InterPro" id="IPR028068">
    <property type="entry name" value="PIRT"/>
</dbReference>